<reference evidence="1" key="1">
    <citation type="submission" date="2023-11" db="EMBL/GenBank/DDBJ databases">
        <authorList>
            <person name="Poullet M."/>
        </authorList>
    </citation>
    <scope>NUCLEOTIDE SEQUENCE</scope>
    <source>
        <strain evidence="1">E1834</strain>
    </source>
</reference>
<evidence type="ECO:0000313" key="2">
    <source>
        <dbReference type="Proteomes" id="UP001497535"/>
    </source>
</evidence>
<dbReference type="EMBL" id="CAVMJV010000024">
    <property type="protein sequence ID" value="CAK5073943.1"/>
    <property type="molecule type" value="Genomic_DNA"/>
</dbReference>
<comment type="caution">
    <text evidence="1">The sequence shown here is derived from an EMBL/GenBank/DDBJ whole genome shotgun (WGS) entry which is preliminary data.</text>
</comment>
<proteinExistence type="predicted"/>
<accession>A0ACB0Z5T2</accession>
<protein>
    <submittedName>
        <fullName evidence="1">Uncharacterized protein</fullName>
    </submittedName>
</protein>
<sequence length="140" mass="15401">MPSIIILIIFIYFIFVLFQFNTCQQFCSKYGQICDINSKCCKGLNCKLAVIKDGRPNFKCVPCVQEGNFCVKKGRICCYGYKCVDNKCTKCTTDKLKCNGPNECCSGICDEIPQVGVPRGSAGLPGSPNKVCVNNNIISI</sequence>
<gene>
    <name evidence="1" type="ORF">MENTE1834_LOCUS20636</name>
</gene>
<organism evidence="1 2">
    <name type="scientific">Meloidogyne enterolobii</name>
    <name type="common">Root-knot nematode worm</name>
    <name type="synonym">Meloidogyne mayaguensis</name>
    <dbReference type="NCBI Taxonomy" id="390850"/>
    <lineage>
        <taxon>Eukaryota</taxon>
        <taxon>Metazoa</taxon>
        <taxon>Ecdysozoa</taxon>
        <taxon>Nematoda</taxon>
        <taxon>Chromadorea</taxon>
        <taxon>Rhabditida</taxon>
        <taxon>Tylenchina</taxon>
        <taxon>Tylenchomorpha</taxon>
        <taxon>Tylenchoidea</taxon>
        <taxon>Meloidogynidae</taxon>
        <taxon>Meloidogyninae</taxon>
        <taxon>Meloidogyne</taxon>
    </lineage>
</organism>
<dbReference type="Proteomes" id="UP001497535">
    <property type="component" value="Unassembled WGS sequence"/>
</dbReference>
<name>A0ACB0Z5T2_MELEN</name>
<evidence type="ECO:0000313" key="1">
    <source>
        <dbReference type="EMBL" id="CAK5073943.1"/>
    </source>
</evidence>
<keyword evidence="2" id="KW-1185">Reference proteome</keyword>